<name>A0A8J3Z0N5_9ACTN</name>
<dbReference type="PANTHER" id="PTHR30582:SF2">
    <property type="entry name" value="L,D-TRANSPEPTIDASE YCIB-RELATED"/>
    <property type="match status" value="1"/>
</dbReference>
<keyword evidence="3 7" id="KW-0133">Cell shape</keyword>
<dbReference type="InterPro" id="IPR005490">
    <property type="entry name" value="LD_TPept_cat_dom"/>
</dbReference>
<proteinExistence type="predicted"/>
<evidence type="ECO:0000259" key="9">
    <source>
        <dbReference type="PROSITE" id="PS52029"/>
    </source>
</evidence>
<evidence type="ECO:0000256" key="3">
    <source>
        <dbReference type="ARBA" id="ARBA00022960"/>
    </source>
</evidence>
<dbReference type="Gene3D" id="2.60.40.3710">
    <property type="match status" value="1"/>
</dbReference>
<evidence type="ECO:0000313" key="10">
    <source>
        <dbReference type="EMBL" id="GIJ55291.1"/>
    </source>
</evidence>
<dbReference type="InterPro" id="IPR041280">
    <property type="entry name" value="Big_10"/>
</dbReference>
<keyword evidence="4 7" id="KW-0573">Peptidoglycan synthesis</keyword>
<feature type="domain" description="L,D-TPase catalytic" evidence="9">
    <location>
        <begin position="279"/>
        <end position="397"/>
    </location>
</feature>
<keyword evidence="5" id="KW-0012">Acyltransferase</keyword>
<dbReference type="Pfam" id="PF03734">
    <property type="entry name" value="YkuD"/>
    <property type="match status" value="1"/>
</dbReference>
<protein>
    <recommendedName>
        <fullName evidence="9">L,D-TPase catalytic domain-containing protein</fullName>
    </recommendedName>
</protein>
<evidence type="ECO:0000256" key="5">
    <source>
        <dbReference type="ARBA" id="ARBA00023315"/>
    </source>
</evidence>
<feature type="active site" description="Proton donor/acceptor" evidence="7">
    <location>
        <position position="355"/>
    </location>
</feature>
<evidence type="ECO:0000256" key="7">
    <source>
        <dbReference type="PROSITE-ProRule" id="PRU01373"/>
    </source>
</evidence>
<evidence type="ECO:0000256" key="4">
    <source>
        <dbReference type="ARBA" id="ARBA00022984"/>
    </source>
</evidence>
<comment type="pathway">
    <text evidence="1 7">Cell wall biogenesis; peptidoglycan biosynthesis.</text>
</comment>
<dbReference type="GO" id="GO:0016746">
    <property type="term" value="F:acyltransferase activity"/>
    <property type="evidence" value="ECO:0007669"/>
    <property type="project" value="UniProtKB-KW"/>
</dbReference>
<dbReference type="GO" id="GO:0005576">
    <property type="term" value="C:extracellular region"/>
    <property type="evidence" value="ECO:0007669"/>
    <property type="project" value="TreeGrafter"/>
</dbReference>
<dbReference type="AlphaFoldDB" id="A0A8J3Z0N5"/>
<reference evidence="10" key="1">
    <citation type="submission" date="2021-01" db="EMBL/GenBank/DDBJ databases">
        <title>Whole genome shotgun sequence of Virgisporangium aurantiacum NBRC 16421.</title>
        <authorList>
            <person name="Komaki H."/>
            <person name="Tamura T."/>
        </authorList>
    </citation>
    <scope>NUCLEOTIDE SEQUENCE</scope>
    <source>
        <strain evidence="10">NBRC 16421</strain>
    </source>
</reference>
<feature type="region of interest" description="Disordered" evidence="8">
    <location>
        <begin position="426"/>
        <end position="447"/>
    </location>
</feature>
<dbReference type="SUPFAM" id="SSF141523">
    <property type="entry name" value="L,D-transpeptidase catalytic domain-like"/>
    <property type="match status" value="1"/>
</dbReference>
<dbReference type="GO" id="GO:0071972">
    <property type="term" value="F:peptidoglycan L,D-transpeptidase activity"/>
    <property type="evidence" value="ECO:0007669"/>
    <property type="project" value="TreeGrafter"/>
</dbReference>
<dbReference type="GO" id="GO:0008360">
    <property type="term" value="P:regulation of cell shape"/>
    <property type="evidence" value="ECO:0007669"/>
    <property type="project" value="UniProtKB-UniRule"/>
</dbReference>
<dbReference type="InterPro" id="IPR038063">
    <property type="entry name" value="Transpep_catalytic_dom"/>
</dbReference>
<dbReference type="Gene3D" id="2.60.40.3780">
    <property type="match status" value="1"/>
</dbReference>
<sequence length="447" mass="46746">MVCNRGGCPGVKGAAGTWHEGGITRLPLPGRISSTKEAVMGFNARSARTVIAVAALVGGLGAMTACGSKPAWKNPGDKSDTPATKEVATTVAAPANGATDVSTATEIGLANAKPGSTVTITDATGATVAGSMRADGQTWVPATQLKYATAYTVTVSGSDDSGKTTFTTMAKPGKTINVSVAMADGKTYGVAMPVVVRFGSDVSKDQRANIEKRLLVTSNPPQLGVWYWFSNNEVHYRPKDYWQSGTTLSVRLATGGLQLTGSAYGAKDVTVNATIGRKLVMETDDASHQMTVAQDGQVIRTIPVSLGKSSTPSSSGAMVVMDKNKSEVFKGDASDPYVETVYYVQRVTIGGQYIHAAPWSVGDQGKRNVSHGCTNVSQDNAIWLYNLTILGDPYTVKGTPRKLAWGDGWTDWDKPWEEYVKGSALPAPVEPAPAASSPAPSASASTN</sequence>
<evidence type="ECO:0000256" key="8">
    <source>
        <dbReference type="SAM" id="MobiDB-lite"/>
    </source>
</evidence>
<organism evidence="10 11">
    <name type="scientific">Virgisporangium aurantiacum</name>
    <dbReference type="NCBI Taxonomy" id="175570"/>
    <lineage>
        <taxon>Bacteria</taxon>
        <taxon>Bacillati</taxon>
        <taxon>Actinomycetota</taxon>
        <taxon>Actinomycetes</taxon>
        <taxon>Micromonosporales</taxon>
        <taxon>Micromonosporaceae</taxon>
        <taxon>Virgisporangium</taxon>
    </lineage>
</organism>
<dbReference type="CDD" id="cd16913">
    <property type="entry name" value="YkuD_like"/>
    <property type="match status" value="1"/>
</dbReference>
<evidence type="ECO:0000256" key="2">
    <source>
        <dbReference type="ARBA" id="ARBA00022679"/>
    </source>
</evidence>
<dbReference type="Pfam" id="PF17964">
    <property type="entry name" value="Big_10"/>
    <property type="match status" value="1"/>
</dbReference>
<evidence type="ECO:0000256" key="6">
    <source>
        <dbReference type="ARBA" id="ARBA00023316"/>
    </source>
</evidence>
<dbReference type="InterPro" id="IPR050979">
    <property type="entry name" value="LD-transpeptidase"/>
</dbReference>
<comment type="caution">
    <text evidence="10">The sequence shown here is derived from an EMBL/GenBank/DDBJ whole genome shotgun (WGS) entry which is preliminary data.</text>
</comment>
<evidence type="ECO:0000256" key="1">
    <source>
        <dbReference type="ARBA" id="ARBA00004752"/>
    </source>
</evidence>
<keyword evidence="2" id="KW-0808">Transferase</keyword>
<dbReference type="Gene3D" id="2.40.440.10">
    <property type="entry name" value="L,D-transpeptidase catalytic domain-like"/>
    <property type="match status" value="1"/>
</dbReference>
<keyword evidence="11" id="KW-1185">Reference proteome</keyword>
<gene>
    <name evidence="10" type="ORF">Vau01_028070</name>
</gene>
<accession>A0A8J3Z0N5</accession>
<dbReference type="Proteomes" id="UP000612585">
    <property type="component" value="Unassembled WGS sequence"/>
</dbReference>
<dbReference type="GO" id="GO:0071555">
    <property type="term" value="P:cell wall organization"/>
    <property type="evidence" value="ECO:0007669"/>
    <property type="project" value="UniProtKB-UniRule"/>
</dbReference>
<dbReference type="PANTHER" id="PTHR30582">
    <property type="entry name" value="L,D-TRANSPEPTIDASE"/>
    <property type="match status" value="1"/>
</dbReference>
<dbReference type="UniPathway" id="UPA00219"/>
<dbReference type="EMBL" id="BOPG01000016">
    <property type="protein sequence ID" value="GIJ55291.1"/>
    <property type="molecule type" value="Genomic_DNA"/>
</dbReference>
<dbReference type="GO" id="GO:0018104">
    <property type="term" value="P:peptidoglycan-protein cross-linking"/>
    <property type="evidence" value="ECO:0007669"/>
    <property type="project" value="TreeGrafter"/>
</dbReference>
<keyword evidence="6 7" id="KW-0961">Cell wall biogenesis/degradation</keyword>
<evidence type="ECO:0000313" key="11">
    <source>
        <dbReference type="Proteomes" id="UP000612585"/>
    </source>
</evidence>
<dbReference type="PROSITE" id="PS52029">
    <property type="entry name" value="LD_TPASE"/>
    <property type="match status" value="1"/>
</dbReference>
<dbReference type="CDD" id="cd13432">
    <property type="entry name" value="LDT_IgD_like_2"/>
    <property type="match status" value="1"/>
</dbReference>
<feature type="active site" description="Nucleophile" evidence="7">
    <location>
        <position position="373"/>
    </location>
</feature>